<dbReference type="InterPro" id="IPR002052">
    <property type="entry name" value="DNA_methylase_N6_adenine_CS"/>
</dbReference>
<dbReference type="Pfam" id="PF12950">
    <property type="entry name" value="TaqI_C"/>
    <property type="match status" value="1"/>
</dbReference>
<dbReference type="PROSITE" id="PS00092">
    <property type="entry name" value="N6_MTASE"/>
    <property type="match status" value="1"/>
</dbReference>
<gene>
    <name evidence="11" type="ORF">MSSIT_2812</name>
</gene>
<dbReference type="Pfam" id="PF07669">
    <property type="entry name" value="Eco57I"/>
    <property type="match status" value="1"/>
</dbReference>
<dbReference type="GO" id="GO:0003677">
    <property type="term" value="F:DNA binding"/>
    <property type="evidence" value="ECO:0007669"/>
    <property type="project" value="UniProtKB-KW"/>
</dbReference>
<keyword evidence="12" id="KW-1185">Reference proteome</keyword>
<feature type="domain" description="Type II methyltransferase M.TaqI-like" evidence="9">
    <location>
        <begin position="115"/>
        <end position="267"/>
    </location>
</feature>
<keyword evidence="7" id="KW-0238">DNA-binding</keyword>
<dbReference type="PATRIC" id="fig|1434120.4.peg.3676"/>
<dbReference type="InterPro" id="IPR029063">
    <property type="entry name" value="SAM-dependent_MTases_sf"/>
</dbReference>
<evidence type="ECO:0000259" key="10">
    <source>
        <dbReference type="Pfam" id="PF12950"/>
    </source>
</evidence>
<evidence type="ECO:0000256" key="2">
    <source>
        <dbReference type="ARBA" id="ARBA00011900"/>
    </source>
</evidence>
<dbReference type="RefSeq" id="WP_231590557.1">
    <property type="nucleotide sequence ID" value="NZ_CP009506.1"/>
</dbReference>
<evidence type="ECO:0000313" key="12">
    <source>
        <dbReference type="Proteomes" id="UP000033111"/>
    </source>
</evidence>
<evidence type="ECO:0000256" key="8">
    <source>
        <dbReference type="ARBA" id="ARBA00047942"/>
    </source>
</evidence>
<evidence type="ECO:0000256" key="3">
    <source>
        <dbReference type="ARBA" id="ARBA00022603"/>
    </source>
</evidence>
<sequence length="585" mass="67992">MELPKPVEISPMLIDEARMLKESNKANQNFFMDNGKYNIKNLGTVHTPRSLVRYILNSVGYSPEKFESERIIDLASGTGSFTFEIASILHNHLISLGYDSSDYEDAKKIIEIMSNHIYAFDINSISILITLKRYLSIILDEIELIRQYDPNYLPQLNVYEENSLLSAYNLNLKFDYVVSNPPYVRYNEIDNNVKKAYKRLYETSSGKFDLYSLFFELGIQLLKNKGKLGYITPNSYFSTLYAKPLRSLILSKTKILKLFDLEEARPFSNVNVYPVITVLSKERVSFAQENIFPYIKVNEVFNDINAEYKPTNFREISVAQAGLGSNGWNFLPDSISSLRKNLSSTLPPISSLPIEIKAGVATGCDDIFVLKGDFLDIEDELLIPLIRGKDIDRYSINWERTYLLNPYMENGVPIDLEEYPLAKKYLIINRERLSRRYHVKKGKKWYETHDRVNLKRDRKRRIVGPDIAYSCRFAVEEGTYLCHNSCYSFFYSGDLDIFVAVLNSKFFEFVLKSSLPKIGAGYWRQMKKNLINLPILNPETFDLNERKRIKHLIEKSEWEEIDEVIFNKIGLQEDEVNIIYDFLKK</sequence>
<dbReference type="GeneID" id="24861713"/>
<dbReference type="Gene3D" id="3.40.50.150">
    <property type="entry name" value="Vaccinia Virus protein VP39"/>
    <property type="match status" value="1"/>
</dbReference>
<evidence type="ECO:0000256" key="7">
    <source>
        <dbReference type="ARBA" id="ARBA00023125"/>
    </source>
</evidence>
<comment type="catalytic activity">
    <reaction evidence="8">
        <text>a 2'-deoxyadenosine in DNA + S-adenosyl-L-methionine = an N(6)-methyl-2'-deoxyadenosine in DNA + S-adenosyl-L-homocysteine + H(+)</text>
        <dbReference type="Rhea" id="RHEA:15197"/>
        <dbReference type="Rhea" id="RHEA-COMP:12418"/>
        <dbReference type="Rhea" id="RHEA-COMP:12419"/>
        <dbReference type="ChEBI" id="CHEBI:15378"/>
        <dbReference type="ChEBI" id="CHEBI:57856"/>
        <dbReference type="ChEBI" id="CHEBI:59789"/>
        <dbReference type="ChEBI" id="CHEBI:90615"/>
        <dbReference type="ChEBI" id="CHEBI:90616"/>
        <dbReference type="EC" id="2.1.1.72"/>
    </reaction>
</comment>
<evidence type="ECO:0000256" key="5">
    <source>
        <dbReference type="ARBA" id="ARBA00022691"/>
    </source>
</evidence>
<accession>A0A0E3L925</accession>
<dbReference type="AlphaFoldDB" id="A0A0E3L925"/>
<evidence type="ECO:0000313" key="11">
    <source>
        <dbReference type="EMBL" id="AKB29531.1"/>
    </source>
</evidence>
<dbReference type="PRINTS" id="PR00507">
    <property type="entry name" value="N12N6MTFRASE"/>
</dbReference>
<dbReference type="KEGG" id="msw:MSSIT_2812"/>
<evidence type="ECO:0000256" key="4">
    <source>
        <dbReference type="ARBA" id="ARBA00022679"/>
    </source>
</evidence>
<dbReference type="REBASE" id="109021">
    <property type="entry name" value="M.MsiT4MORF2812P"/>
</dbReference>
<dbReference type="GO" id="GO:0009307">
    <property type="term" value="P:DNA restriction-modification system"/>
    <property type="evidence" value="ECO:0007669"/>
    <property type="project" value="UniProtKB-KW"/>
</dbReference>
<feature type="domain" description="TaqI-like C-terminal specificity" evidence="10">
    <location>
        <begin position="384"/>
        <end position="535"/>
    </location>
</feature>
<dbReference type="GO" id="GO:0032259">
    <property type="term" value="P:methylation"/>
    <property type="evidence" value="ECO:0007669"/>
    <property type="project" value="UniProtKB-KW"/>
</dbReference>
<dbReference type="EC" id="2.1.1.72" evidence="2"/>
<dbReference type="InterPro" id="IPR050953">
    <property type="entry name" value="N4_N6_ade-DNA_methylase"/>
</dbReference>
<dbReference type="Proteomes" id="UP000033111">
    <property type="component" value="Chromosome"/>
</dbReference>
<comment type="similarity">
    <text evidence="1">Belongs to the N(4)/N(6)-methyltransferase family.</text>
</comment>
<dbReference type="EMBL" id="CP009506">
    <property type="protein sequence ID" value="AKB29531.1"/>
    <property type="molecule type" value="Genomic_DNA"/>
</dbReference>
<dbReference type="InterPro" id="IPR025931">
    <property type="entry name" value="TaqI_C"/>
</dbReference>
<evidence type="ECO:0000259" key="9">
    <source>
        <dbReference type="Pfam" id="PF07669"/>
    </source>
</evidence>
<dbReference type="HOGENOM" id="CLU_034179_0_0_2"/>
<dbReference type="GO" id="GO:0009007">
    <property type="term" value="F:site-specific DNA-methyltransferase (adenine-specific) activity"/>
    <property type="evidence" value="ECO:0007669"/>
    <property type="project" value="UniProtKB-EC"/>
</dbReference>
<protein>
    <recommendedName>
        <fullName evidence="2">site-specific DNA-methyltransferase (adenine-specific)</fullName>
        <ecNumber evidence="2">2.1.1.72</ecNumber>
    </recommendedName>
</protein>
<keyword evidence="5" id="KW-0949">S-adenosyl-L-methionine</keyword>
<proteinExistence type="inferred from homology"/>
<dbReference type="InterPro" id="IPR011639">
    <property type="entry name" value="MethylTrfase_TaqI-like_dom"/>
</dbReference>
<keyword evidence="3" id="KW-0489">Methyltransferase</keyword>
<dbReference type="PANTHER" id="PTHR33841:SF5">
    <property type="entry name" value="DNA METHYLASE (MODIFICATION METHYLASE) (METHYLTRANSFERASE)-RELATED"/>
    <property type="match status" value="1"/>
</dbReference>
<organism evidence="11 12">
    <name type="scientific">Methanosarcina siciliae T4/M</name>
    <dbReference type="NCBI Taxonomy" id="1434120"/>
    <lineage>
        <taxon>Archaea</taxon>
        <taxon>Methanobacteriati</taxon>
        <taxon>Methanobacteriota</taxon>
        <taxon>Stenosarchaea group</taxon>
        <taxon>Methanomicrobia</taxon>
        <taxon>Methanosarcinales</taxon>
        <taxon>Methanosarcinaceae</taxon>
        <taxon>Methanosarcina</taxon>
    </lineage>
</organism>
<name>A0A0E3L925_9EURY</name>
<keyword evidence="4" id="KW-0808">Transferase</keyword>
<evidence type="ECO:0000256" key="1">
    <source>
        <dbReference type="ARBA" id="ARBA00006594"/>
    </source>
</evidence>
<evidence type="ECO:0000256" key="6">
    <source>
        <dbReference type="ARBA" id="ARBA00022747"/>
    </source>
</evidence>
<dbReference type="SUPFAM" id="SSF53335">
    <property type="entry name" value="S-adenosyl-L-methionine-dependent methyltransferases"/>
    <property type="match status" value="1"/>
</dbReference>
<reference evidence="11 12" key="1">
    <citation type="submission" date="2014-07" db="EMBL/GenBank/DDBJ databases">
        <title>Methanogenic archaea and the global carbon cycle.</title>
        <authorList>
            <person name="Henriksen J.R."/>
            <person name="Luke J."/>
            <person name="Reinhart S."/>
            <person name="Benedict M.N."/>
            <person name="Youngblut N.D."/>
            <person name="Metcalf M.E."/>
            <person name="Whitaker R.J."/>
            <person name="Metcalf W.W."/>
        </authorList>
    </citation>
    <scope>NUCLEOTIDE SEQUENCE [LARGE SCALE GENOMIC DNA]</scope>
    <source>
        <strain evidence="11 12">T4/M</strain>
    </source>
</reference>
<keyword evidence="6" id="KW-0680">Restriction system</keyword>
<dbReference type="PANTHER" id="PTHR33841">
    <property type="entry name" value="DNA METHYLTRANSFERASE YEEA-RELATED"/>
    <property type="match status" value="1"/>
</dbReference>